<evidence type="ECO:0000256" key="14">
    <source>
        <dbReference type="PROSITE-ProRule" id="PRU00146"/>
    </source>
</evidence>
<feature type="compositionally biased region" description="Polar residues" evidence="16">
    <location>
        <begin position="1551"/>
        <end position="1572"/>
    </location>
</feature>
<dbReference type="PROSITE" id="PS01359">
    <property type="entry name" value="ZF_PHD_1"/>
    <property type="match status" value="1"/>
</dbReference>
<dbReference type="Gene3D" id="1.20.920.10">
    <property type="entry name" value="Bromodomain-like"/>
    <property type="match status" value="1"/>
</dbReference>
<evidence type="ECO:0000256" key="13">
    <source>
        <dbReference type="PROSITE-ProRule" id="PRU00035"/>
    </source>
</evidence>
<dbReference type="Pfam" id="PF00439">
    <property type="entry name" value="Bromodomain"/>
    <property type="match status" value="1"/>
</dbReference>
<feature type="domain" description="PHD-type" evidence="18">
    <location>
        <begin position="2657"/>
        <end position="2708"/>
    </location>
</feature>
<dbReference type="GO" id="GO:0006338">
    <property type="term" value="P:chromatin remodeling"/>
    <property type="evidence" value="ECO:0007669"/>
    <property type="project" value="UniProtKB-ARBA"/>
</dbReference>
<feature type="region of interest" description="Disordered" evidence="16">
    <location>
        <begin position="489"/>
        <end position="511"/>
    </location>
</feature>
<dbReference type="InterPro" id="IPR013083">
    <property type="entry name" value="Znf_RING/FYVE/PHD"/>
</dbReference>
<dbReference type="GO" id="GO:0045892">
    <property type="term" value="P:negative regulation of DNA-templated transcription"/>
    <property type="evidence" value="ECO:0007669"/>
    <property type="project" value="UniProtKB-ARBA"/>
</dbReference>
<dbReference type="GeneID" id="118429681"/>
<dbReference type="InterPro" id="IPR028941">
    <property type="entry name" value="WHIM2_dom"/>
</dbReference>
<evidence type="ECO:0000259" key="19">
    <source>
        <dbReference type="PROSITE" id="PS50827"/>
    </source>
</evidence>
<feature type="compositionally biased region" description="Gly residues" evidence="16">
    <location>
        <begin position="26"/>
        <end position="38"/>
    </location>
</feature>
<dbReference type="GO" id="GO:0045944">
    <property type="term" value="P:positive regulation of transcription by RNA polymerase II"/>
    <property type="evidence" value="ECO:0007669"/>
    <property type="project" value="UniProtKB-ARBA"/>
</dbReference>
<dbReference type="InterPro" id="IPR019787">
    <property type="entry name" value="Znf_PHD-finger"/>
</dbReference>
<keyword evidence="3" id="KW-0479">Metal-binding</keyword>
<keyword evidence="8" id="KW-0805">Transcription regulation</keyword>
<dbReference type="InterPro" id="IPR019786">
    <property type="entry name" value="Zinc_finger_PHD-type_CS"/>
</dbReference>
<name>A0A9J7NAW2_BRAFL</name>
<dbReference type="FunFam" id="3.30.40.10:FF:000036">
    <property type="entry name" value="nucleosome-remodeling factor subunit BPTF isoform X1"/>
    <property type="match status" value="1"/>
</dbReference>
<evidence type="ECO:0000256" key="15">
    <source>
        <dbReference type="SAM" id="Coils"/>
    </source>
</evidence>
<proteinExistence type="predicted"/>
<keyword evidence="5 14" id="KW-0863">Zinc-finger</keyword>
<feature type="compositionally biased region" description="Low complexity" evidence="16">
    <location>
        <begin position="39"/>
        <end position="49"/>
    </location>
</feature>
<feature type="domain" description="PHD-type" evidence="18">
    <location>
        <begin position="2599"/>
        <end position="2650"/>
    </location>
</feature>
<dbReference type="OMA" id="PEQYTNV"/>
<feature type="compositionally biased region" description="Basic and acidic residues" evidence="16">
    <location>
        <begin position="675"/>
        <end position="693"/>
    </location>
</feature>
<evidence type="ECO:0000313" key="20">
    <source>
        <dbReference type="Proteomes" id="UP000001554"/>
    </source>
</evidence>
<evidence type="ECO:0000256" key="6">
    <source>
        <dbReference type="ARBA" id="ARBA00022833"/>
    </source>
</evidence>
<dbReference type="InterPro" id="IPR038028">
    <property type="entry name" value="BPTF"/>
</dbReference>
<dbReference type="SMART" id="SM00297">
    <property type="entry name" value="BROMO"/>
    <property type="match status" value="1"/>
</dbReference>
<dbReference type="InterPro" id="IPR001487">
    <property type="entry name" value="Bromodomain"/>
</dbReference>
<feature type="coiled-coil region" evidence="15">
    <location>
        <begin position="2394"/>
        <end position="2421"/>
    </location>
</feature>
<evidence type="ECO:0000256" key="5">
    <source>
        <dbReference type="ARBA" id="ARBA00022771"/>
    </source>
</evidence>
<feature type="region of interest" description="Disordered" evidence="16">
    <location>
        <begin position="2541"/>
        <end position="2592"/>
    </location>
</feature>
<evidence type="ECO:0000256" key="9">
    <source>
        <dbReference type="ARBA" id="ARBA00023054"/>
    </source>
</evidence>
<keyword evidence="6" id="KW-0862">Zinc</keyword>
<evidence type="ECO:0000259" key="17">
    <source>
        <dbReference type="PROSITE" id="PS50014"/>
    </source>
</evidence>
<dbReference type="PROSITE" id="PS50827">
    <property type="entry name" value="DDT"/>
    <property type="match status" value="1"/>
</dbReference>
<keyword evidence="11" id="KW-0804">Transcription</keyword>
<feature type="region of interest" description="Disordered" evidence="16">
    <location>
        <begin position="2480"/>
        <end position="2503"/>
    </location>
</feature>
<dbReference type="GO" id="GO:0000978">
    <property type="term" value="F:RNA polymerase II cis-regulatory region sequence-specific DNA binding"/>
    <property type="evidence" value="ECO:0000318"/>
    <property type="project" value="GO_Central"/>
</dbReference>
<evidence type="ECO:0000256" key="16">
    <source>
        <dbReference type="SAM" id="MobiDB-lite"/>
    </source>
</evidence>
<feature type="compositionally biased region" description="Basic and acidic residues" evidence="16">
    <location>
        <begin position="2480"/>
        <end position="2501"/>
    </location>
</feature>
<evidence type="ECO:0000256" key="4">
    <source>
        <dbReference type="ARBA" id="ARBA00022737"/>
    </source>
</evidence>
<dbReference type="GO" id="GO:0008270">
    <property type="term" value="F:zinc ion binding"/>
    <property type="evidence" value="ECO:0007669"/>
    <property type="project" value="UniProtKB-KW"/>
</dbReference>
<dbReference type="Proteomes" id="UP000001554">
    <property type="component" value="Chromosome 13"/>
</dbReference>
<evidence type="ECO:0000259" key="18">
    <source>
        <dbReference type="PROSITE" id="PS50016"/>
    </source>
</evidence>
<feature type="compositionally biased region" description="Basic and acidic residues" evidence="16">
    <location>
        <begin position="58"/>
        <end position="81"/>
    </location>
</feature>
<keyword evidence="10 13" id="KW-0103">Bromodomain</keyword>
<dbReference type="GO" id="GO:0006357">
    <property type="term" value="P:regulation of transcription by RNA polymerase II"/>
    <property type="evidence" value="ECO:0000318"/>
    <property type="project" value="GO_Central"/>
</dbReference>
<evidence type="ECO:0000256" key="10">
    <source>
        <dbReference type="ARBA" id="ARBA00023117"/>
    </source>
</evidence>
<keyword evidence="2" id="KW-0597">Phosphoprotein</keyword>
<dbReference type="SUPFAM" id="SSF57903">
    <property type="entry name" value="FYVE/PHD zinc finger"/>
    <property type="match status" value="3"/>
</dbReference>
<accession>A0A9J7NAW2</accession>
<dbReference type="InterPro" id="IPR018359">
    <property type="entry name" value="Bromodomain_CS"/>
</dbReference>
<gene>
    <name evidence="21" type="primary">LOC118429681</name>
</gene>
<feature type="region of interest" description="Disordered" evidence="16">
    <location>
        <begin position="1416"/>
        <end position="1477"/>
    </location>
</feature>
<feature type="compositionally biased region" description="Polar residues" evidence="16">
    <location>
        <begin position="630"/>
        <end position="642"/>
    </location>
</feature>
<feature type="region of interest" description="Disordered" evidence="16">
    <location>
        <begin position="1983"/>
        <end position="2007"/>
    </location>
</feature>
<dbReference type="InterPro" id="IPR018501">
    <property type="entry name" value="DDT_dom"/>
</dbReference>
<dbReference type="Pfam" id="PF00628">
    <property type="entry name" value="PHD"/>
    <property type="match status" value="3"/>
</dbReference>
<dbReference type="CDD" id="cd15560">
    <property type="entry name" value="PHD2_3_BPTF"/>
    <property type="match status" value="2"/>
</dbReference>
<feature type="compositionally biased region" description="Low complexity" evidence="16">
    <location>
        <begin position="751"/>
        <end position="811"/>
    </location>
</feature>
<evidence type="ECO:0000256" key="7">
    <source>
        <dbReference type="ARBA" id="ARBA00022853"/>
    </source>
</evidence>
<feature type="compositionally biased region" description="Basic residues" evidence="16">
    <location>
        <begin position="2546"/>
        <end position="2555"/>
    </location>
</feature>
<feature type="compositionally biased region" description="Basic and acidic residues" evidence="16">
    <location>
        <begin position="2575"/>
        <end position="2584"/>
    </location>
</feature>
<feature type="compositionally biased region" description="Low complexity" evidence="16">
    <location>
        <begin position="695"/>
        <end position="706"/>
    </location>
</feature>
<dbReference type="Pfam" id="PF15613">
    <property type="entry name" value="WSD"/>
    <property type="match status" value="1"/>
</dbReference>
<keyword evidence="9 15" id="KW-0175">Coiled coil</keyword>
<feature type="domain" description="Bromo" evidence="17">
    <location>
        <begin position="2734"/>
        <end position="2804"/>
    </location>
</feature>
<feature type="region of interest" description="Disordered" evidence="16">
    <location>
        <begin position="1316"/>
        <end position="1352"/>
    </location>
</feature>
<dbReference type="CDD" id="cd05509">
    <property type="entry name" value="Bromo_gcn5_like"/>
    <property type="match status" value="1"/>
</dbReference>
<feature type="compositionally biased region" description="Low complexity" evidence="16">
    <location>
        <begin position="1440"/>
        <end position="1451"/>
    </location>
</feature>
<evidence type="ECO:0000256" key="1">
    <source>
        <dbReference type="ARBA" id="ARBA00004123"/>
    </source>
</evidence>
<evidence type="ECO:0000256" key="8">
    <source>
        <dbReference type="ARBA" id="ARBA00023015"/>
    </source>
</evidence>
<dbReference type="FunFam" id="3.30.40.10:FF:000048">
    <property type="entry name" value="nucleosome-remodeling factor subunit BPTF isoform X1"/>
    <property type="match status" value="2"/>
</dbReference>
<evidence type="ECO:0000256" key="12">
    <source>
        <dbReference type="ARBA" id="ARBA00023242"/>
    </source>
</evidence>
<feature type="region of interest" description="Disordered" evidence="16">
    <location>
        <begin position="751"/>
        <end position="820"/>
    </location>
</feature>
<feature type="domain" description="DDT" evidence="19">
    <location>
        <begin position="169"/>
        <end position="229"/>
    </location>
</feature>
<dbReference type="SMART" id="SM00249">
    <property type="entry name" value="PHD"/>
    <property type="match status" value="3"/>
</dbReference>
<feature type="domain" description="PHD-type" evidence="18">
    <location>
        <begin position="319"/>
        <end position="366"/>
    </location>
</feature>
<dbReference type="PROSITE" id="PS50016">
    <property type="entry name" value="ZF_PHD_2"/>
    <property type="match status" value="3"/>
</dbReference>
<reference evidence="20" key="1">
    <citation type="journal article" date="2020" name="Nat. Ecol. Evol.">
        <title>Deeply conserved synteny resolves early events in vertebrate evolution.</title>
        <authorList>
            <person name="Simakov O."/>
            <person name="Marletaz F."/>
            <person name="Yue J.X."/>
            <person name="O'Connell B."/>
            <person name="Jenkins J."/>
            <person name="Brandt A."/>
            <person name="Calef R."/>
            <person name="Tung C.H."/>
            <person name="Huang T.K."/>
            <person name="Schmutz J."/>
            <person name="Satoh N."/>
            <person name="Yu J.K."/>
            <person name="Putnam N.H."/>
            <person name="Green R.E."/>
            <person name="Rokhsar D.S."/>
        </authorList>
    </citation>
    <scope>NUCLEOTIDE SEQUENCE [LARGE SCALE GENOMIC DNA]</scope>
    <source>
        <strain evidence="20">S238N-H82</strain>
    </source>
</reference>
<dbReference type="SMART" id="SM00571">
    <property type="entry name" value="DDT"/>
    <property type="match status" value="1"/>
</dbReference>
<feature type="region of interest" description="Disordered" evidence="16">
    <location>
        <begin position="1"/>
        <end position="113"/>
    </location>
</feature>
<evidence type="ECO:0000256" key="11">
    <source>
        <dbReference type="ARBA" id="ARBA00023163"/>
    </source>
</evidence>
<sequence>MKRGRGRPPKSPFVSIDSRVKRFRSGRGGGGGDAGSSGGTPASSRSSTPVHSGSSRTPSREMRSRAREAAQRSKQLIHEVMKVVGGDDEEEDVDDVSDDLSEEESDESDYAESESALSVYSESSFSTVSSSKRRYIRHPRPKSPVVFDDEREVPPLTLPKSGEDLLLPTEHLMDAIAVYEVIRHFRIILRVSPFRFEDFCAALLSQEQCSLIAEIHIALLKALVREDEQNSTTFGPHDLKDSINIKMYYLDAMTWPELVRCYVESDKEFRDVLPSCSGPDWPYVPLDDKLKVLRLLTDQVLVSNAIRDYIYTEGTVQYDDHCRVCHKLGDLLCCETCSAVYHLECVRPPLEEVPEDDWLCEVCVAHQVGGVTDCVLEAEKTGQMSRQEPLGYDRHGRKYWFLCRRVVVESDTETWYYSTKLQLQELLGTLDSQNYERDLCMAVEETKDELVKHMNVTERLTNEARGNQRSIIQSSNEEIDKRLEEKRKLEEEKRKKEEEEAMKRQEEMRKREEELRAHQIASSLEQLAQMTAPVSGEMGPLAPVAAVTQPGDAVPQPAPAPSEVTAVSQQTTTEETTTTTSTSSETTKMEVAESAPDGSTVTSSVVQVTQSVTTTVTTVTKVEETKVEQNQDGDSVLSSAENVSEKKESSADKNEEEKKEVSSGPTVVSVQSIRSDVKERQLDVTENSSDDKGASSTVPSTNSIVVTSVPVSTVSTTVSDPSQQVQPKATVIVMNKDGTKVTYAILPKGTTASTTSASSASSTSAGTLTTTTTGSSSTDGNLTSSSSQPTSTTVTTSSDADTASSSTGSSPPKTRMVTRLQNPESKLSQRLAAAPVASTANLTGKGGGKDSILVINAQGEIKQIDGKGSSMVSNLSKPNLFRLGQEGKFRMYVNQYTSNQLALNKHQHAEDRDRRRGLTHKFCLNTQQEFKWQGTVHGNKALTVSTLRLTLVHLENSIPKPFLHPHWATFRTNWIKAVHMCTAPKEFALALSIFESVVKPCVLLNVWRDSLGHVRLQRVTALEKDDKKKKKDQGKLFEEEEVENPVYVKYTIPLKHQVWKLKGEEYRITGMGGWMWLSATRTPRFQPALPVPDTTKPLPGIKDPVPESSIKEEGAAGAAKNYLDAKVKVEEPEISPVKQKAKDGEEPMDVDVMSTPMKEENMEVDQESSAKRKEKAKVKVETPGLKGLKRKADYWEKGLGIETINVSEGLKKHLLYKKLKPTKLDGFLDRREKQFDLEQRQILSSGPQGVKVEGQKVEVKKEGSVAAGAAQSTTGSSGNQASVAKTVTSPAAVTTATTSLTLPALSTKVTKPLPTPAAVKAASSPTPQASSPEKPSTKSGLGSPEGDPKTFENAFKNFLGIPEPIANGEVDSSQSQMNSMVSKGCHQCYSPSCLSGSGSCYSTVCRWQRHIARSHGEADKAVVSPDRTKQHLSPVSGKSDTNTDTNTDPDTACGRKGVPNGSILDGMVSSRGSEVPVSGASSLLSSIVSQSKGQVPAACSTAQTACTGVATQGTNAVPTNVPSTNVGPTSALPQGNNCGSPVGTVQGCGENDSSLTNKTQQASTQSSPSVTERVQPPLTNCVGYASPAKTKTTAATVSPVSATATTNTAKSLPFGNGVSGMVTTVASIDGVVRTVHTVTKSVVKTTTQSSTHTVVRTQQSGTVAQTSTVSSSMAATVNATKTETSSKVLSSGIASKGTSSVVTSQASAVKASLTVSKSDGDVTYSTTGKVYLAKFTRVKKKKSQKVLLPSSNKFSTRVGKKSIFILPPQELRKLARRGANKEVACFKYDAKMVGAHWPYLAPRPTFRLAWRYHVQILRSLSSVASLIRVLWACLRWEDMSIKPPTGTSNTITTETEITTTEITKRRDVGTFGLRSEYCVRKIICPINTPSQKETHRPQRKGLRSSSQTPKAEAPQPSGPMVIETWVPEEDLELWEIRQFAEKLEKQQEQARQKVAQAEAATKAEQVKAQLEVQLKQQRQAMQQKRLQEQATKTKTQTPQTPQATPKVVTVSITPEQMKLVQSGGATPVTSITTATTAVVQTPTGVKKVQIPVRRIITVGGAAAAARASAASSGILGTTKTTPSLLPAVSKQTFPPYPSQGMTATLSGTPTSSTMVRLPISQLQQAGGKIQFKTVTVQAPVLGQGQTQVIQGQGVSSQGQGQVLQAHMTPQGVLQYRLIKPTGQAVQAQVVASTQGQAVQSQTAQIQVQAGATSQTVQVPVQTQQQVQAHPQVVVKPSQSGAVQGTVQAQGQAVQGQRLILPAVNTQGASATVQTSAASVSGQVSGQPLQGQATVSQTPGMQTQPLKIQTAQGQTIVLQPQSLVTPTGQAQLLPGQQIFRATMPDGTVKHFIITPKIVTQTVQPTTSTPQPIKNVVSLQTPSVQQKILQMQQQHQQQQLAAIQEAQKKDRELQQKYQQQLMQKQLSDSPLAVGKQAKVQIKQNKLIENLRAKQKTLTPEEREDNQRMIVCNQVMKHILDTIDREEKADQKKRKKEETAEQKRSKAMALKLQTTLFKHKEQLRKDMLKKRSLMEKEITKEVQDELKHELKKKGHKRKGSETASSGLEDTPKKKKKAEKPAKAEGKSKMIRTSQSSRDKDRKLYCVCKTPYDATQFYIGCDLCSNWFHGACVGITEKQAEQMDSYTCPDCSRLTEDGEQELYCLCRTPYDETQFYIGCDRCNDWFHGRCVGILPAEADEIDYYICPNCQSSKDMQMHNKSLSEKDTDQLKRLLKSLQSHKMAWPFVEPVSELEVPDYYQVIKEPMDLSTVDKRLRQKYYKTLNQYVADISKIFDNCRYYNPSDSAFCKCAEVLEGFFLQKLKTVKSRLGS</sequence>
<feature type="region of interest" description="Disordered" evidence="16">
    <location>
        <begin position="549"/>
        <end position="706"/>
    </location>
</feature>
<feature type="region of interest" description="Disordered" evidence="16">
    <location>
        <begin position="1889"/>
        <end position="1920"/>
    </location>
</feature>
<feature type="compositionally biased region" description="Low complexity" evidence="16">
    <location>
        <begin position="571"/>
        <end position="586"/>
    </location>
</feature>
<dbReference type="CDD" id="cd15559">
    <property type="entry name" value="PHD1_BPTF"/>
    <property type="match status" value="1"/>
</dbReference>
<dbReference type="InterPro" id="IPR001965">
    <property type="entry name" value="Znf_PHD"/>
</dbReference>
<dbReference type="InterPro" id="IPR036427">
    <property type="entry name" value="Bromodomain-like_sf"/>
</dbReference>
<dbReference type="PRINTS" id="PR00503">
    <property type="entry name" value="BROMODOMAIN"/>
</dbReference>
<protein>
    <submittedName>
        <fullName evidence="21">Nucleosome-remodeling factor subunit BPTF-like isoform X1</fullName>
    </submittedName>
</protein>
<feature type="region of interest" description="Disordered" evidence="16">
    <location>
        <begin position="1546"/>
        <end position="1578"/>
    </location>
</feature>
<evidence type="ECO:0000313" key="21">
    <source>
        <dbReference type="RefSeq" id="XP_035696170.1"/>
    </source>
</evidence>
<evidence type="ECO:0000256" key="3">
    <source>
        <dbReference type="ARBA" id="ARBA00022723"/>
    </source>
</evidence>
<keyword evidence="4" id="KW-0677">Repeat</keyword>
<dbReference type="GO" id="GO:0016589">
    <property type="term" value="C:NURF complex"/>
    <property type="evidence" value="ECO:0000318"/>
    <property type="project" value="GO_Central"/>
</dbReference>
<dbReference type="SUPFAM" id="SSF47370">
    <property type="entry name" value="Bromodomain"/>
    <property type="match status" value="1"/>
</dbReference>
<dbReference type="Pfam" id="PF02791">
    <property type="entry name" value="DDT"/>
    <property type="match status" value="1"/>
</dbReference>
<dbReference type="PANTHER" id="PTHR45975">
    <property type="entry name" value="NUCLEOSOME-REMODELING FACTOR SUBUNIT BPTF"/>
    <property type="match status" value="1"/>
</dbReference>
<reference evidence="21" key="2">
    <citation type="submission" date="2025-08" db="UniProtKB">
        <authorList>
            <consortium name="RefSeq"/>
        </authorList>
    </citation>
    <scope>IDENTIFICATION</scope>
    <source>
        <strain evidence="21">S238N-H82</strain>
        <tissue evidence="21">Testes</tissue>
    </source>
</reference>
<evidence type="ECO:0000256" key="2">
    <source>
        <dbReference type="ARBA" id="ARBA00022553"/>
    </source>
</evidence>
<feature type="compositionally biased region" description="Basic and acidic residues" evidence="16">
    <location>
        <begin position="643"/>
        <end position="661"/>
    </location>
</feature>
<dbReference type="PROSITE" id="PS00633">
    <property type="entry name" value="BROMODOMAIN_1"/>
    <property type="match status" value="1"/>
</dbReference>
<feature type="region of interest" description="Disordered" evidence="16">
    <location>
        <begin position="1089"/>
        <end position="1114"/>
    </location>
</feature>
<feature type="compositionally biased region" description="Acidic residues" evidence="16">
    <location>
        <begin position="86"/>
        <end position="112"/>
    </location>
</feature>
<dbReference type="OrthoDB" id="784962at2759"/>
<organism evidence="20 21">
    <name type="scientific">Branchiostoma floridae</name>
    <name type="common">Florida lancelet</name>
    <name type="synonym">Amphioxus</name>
    <dbReference type="NCBI Taxonomy" id="7739"/>
    <lineage>
        <taxon>Eukaryota</taxon>
        <taxon>Metazoa</taxon>
        <taxon>Chordata</taxon>
        <taxon>Cephalochordata</taxon>
        <taxon>Leptocardii</taxon>
        <taxon>Amphioxiformes</taxon>
        <taxon>Branchiostomatidae</taxon>
        <taxon>Branchiostoma</taxon>
    </lineage>
</organism>
<feature type="compositionally biased region" description="Polar residues" evidence="16">
    <location>
        <begin position="663"/>
        <end position="674"/>
    </location>
</feature>
<keyword evidence="7" id="KW-0156">Chromatin regulator</keyword>
<keyword evidence="20" id="KW-1185">Reference proteome</keyword>
<feature type="compositionally biased region" description="Low complexity" evidence="16">
    <location>
        <begin position="1321"/>
        <end position="1332"/>
    </location>
</feature>
<dbReference type="KEGG" id="bfo:118429681"/>
<dbReference type="InterPro" id="IPR011011">
    <property type="entry name" value="Znf_FYVE_PHD"/>
</dbReference>
<dbReference type="PANTHER" id="PTHR45975:SF2">
    <property type="entry name" value="NUCLEOSOME-REMODELING FACTOR SUBUNIT BPTF"/>
    <property type="match status" value="1"/>
</dbReference>
<comment type="subcellular location">
    <subcellularLocation>
        <location evidence="1">Nucleus</location>
    </subcellularLocation>
</comment>
<keyword evidence="12" id="KW-0539">Nucleus</keyword>
<dbReference type="Gene3D" id="3.30.40.10">
    <property type="entry name" value="Zinc/RING finger domain, C3HC4 (zinc finger)"/>
    <property type="match status" value="3"/>
</dbReference>
<dbReference type="RefSeq" id="XP_035696170.1">
    <property type="nucleotide sequence ID" value="XM_035840277.1"/>
</dbReference>
<feature type="compositionally biased region" description="Low complexity" evidence="16">
    <location>
        <begin position="600"/>
        <end position="620"/>
    </location>
</feature>
<dbReference type="PROSITE" id="PS50014">
    <property type="entry name" value="BROMODOMAIN_2"/>
    <property type="match status" value="1"/>
</dbReference>